<evidence type="ECO:0000313" key="2">
    <source>
        <dbReference type="EMBL" id="AQP46014.1"/>
    </source>
</evidence>
<dbReference type="RefSeq" id="WP_162274487.1">
    <property type="nucleotide sequence ID" value="NZ_CP019605.1"/>
</dbReference>
<evidence type="ECO:0000313" key="3">
    <source>
        <dbReference type="Proteomes" id="UP000188324"/>
    </source>
</evidence>
<dbReference type="Proteomes" id="UP000188324">
    <property type="component" value="Chromosome"/>
</dbReference>
<keyword evidence="1" id="KW-0575">Peroxidase</keyword>
<sequence>MPTLSTPDGVTLHYTDSGGAGRPVVFVHGWPLSGAAFSRNVPAFVDAGYRIVTYDRRGFGASSAPTGDINYDILADDLGTVLEDLDLNDVVLVGFSMGGGEVARYLGRGEADRVSAAVFSGSITPALCITDDNPDGAMPFDGFQSMSDACREDRDGFLEQFVGWFYSTEAGGLQVDEETRAAALDIARQSDPDTAADAILLWATDLRDDCRSISVPTLVIHGDGDINVPAVKSSTRMPEYVEGAEVVLLEGGPHGVNDSQPEQWEGAILDFLSRHGA</sequence>
<dbReference type="PANTHER" id="PTHR43433:SF4">
    <property type="entry name" value="NON-HEME CHLOROPEROXIDASE-RELATED"/>
    <property type="match status" value="1"/>
</dbReference>
<reference evidence="2 3" key="1">
    <citation type="journal article" date="2016" name="Int. J. Syst. Evol. Microbiol.">
        <title>Tessaracoccus flavus sp. nov., isolated from the drainage system of a lindane-producing factory.</title>
        <authorList>
            <person name="Kumari R."/>
            <person name="Singh P."/>
            <person name="Schumann P."/>
            <person name="Lal R."/>
        </authorList>
    </citation>
    <scope>NUCLEOTIDE SEQUENCE [LARGE SCALE GENOMIC DNA]</scope>
    <source>
        <strain evidence="2 3">RP1T</strain>
    </source>
</reference>
<accession>A0A1Q2CIT6</accession>
<evidence type="ECO:0000256" key="1">
    <source>
        <dbReference type="ARBA" id="ARBA00022559"/>
    </source>
</evidence>
<proteinExistence type="predicted"/>
<dbReference type="Gene3D" id="3.40.50.1820">
    <property type="entry name" value="alpha/beta hydrolase"/>
    <property type="match status" value="1"/>
</dbReference>
<keyword evidence="3" id="KW-1185">Reference proteome</keyword>
<dbReference type="GO" id="GO:0004601">
    <property type="term" value="F:peroxidase activity"/>
    <property type="evidence" value="ECO:0007669"/>
    <property type="project" value="UniProtKB-KW"/>
</dbReference>
<dbReference type="InterPro" id="IPR029058">
    <property type="entry name" value="AB_hydrolase_fold"/>
</dbReference>
<dbReference type="AlphaFoldDB" id="A0A1Q2CIT6"/>
<dbReference type="PRINTS" id="PR00412">
    <property type="entry name" value="EPOXHYDRLASE"/>
</dbReference>
<keyword evidence="1" id="KW-0560">Oxidoreductase</keyword>
<dbReference type="KEGG" id="tfl:RPIT_04375"/>
<organism evidence="2 3">
    <name type="scientific">Tessaracoccus flavus</name>
    <dbReference type="NCBI Taxonomy" id="1610493"/>
    <lineage>
        <taxon>Bacteria</taxon>
        <taxon>Bacillati</taxon>
        <taxon>Actinomycetota</taxon>
        <taxon>Actinomycetes</taxon>
        <taxon>Propionibacteriales</taxon>
        <taxon>Propionibacteriaceae</taxon>
        <taxon>Tessaracoccus</taxon>
    </lineage>
</organism>
<dbReference type="InterPro" id="IPR050471">
    <property type="entry name" value="AB_hydrolase"/>
</dbReference>
<dbReference type="PRINTS" id="PR00111">
    <property type="entry name" value="ABHYDROLASE"/>
</dbReference>
<dbReference type="STRING" id="1610493.RPIT_04375"/>
<dbReference type="InterPro" id="IPR000073">
    <property type="entry name" value="AB_hydrolase_1"/>
</dbReference>
<gene>
    <name evidence="2" type="ORF">RPIT_04375</name>
</gene>
<dbReference type="PANTHER" id="PTHR43433">
    <property type="entry name" value="HYDROLASE, ALPHA/BETA FOLD FAMILY PROTEIN"/>
    <property type="match status" value="1"/>
</dbReference>
<dbReference type="EMBL" id="CP019605">
    <property type="protein sequence ID" value="AQP46014.1"/>
    <property type="molecule type" value="Genomic_DNA"/>
</dbReference>
<dbReference type="InterPro" id="IPR000639">
    <property type="entry name" value="Epox_hydrolase-like"/>
</dbReference>
<dbReference type="SUPFAM" id="SSF53474">
    <property type="entry name" value="alpha/beta-Hydrolases"/>
    <property type="match status" value="1"/>
</dbReference>
<name>A0A1Q2CIT6_9ACTN</name>
<dbReference type="Pfam" id="PF00561">
    <property type="entry name" value="Abhydrolase_1"/>
    <property type="match status" value="1"/>
</dbReference>
<protein>
    <submittedName>
        <fullName evidence="2">Uncharacterized protein</fullName>
    </submittedName>
</protein>